<dbReference type="PhylomeDB" id="A0A0G4FRP0"/>
<feature type="compositionally biased region" description="Low complexity" evidence="1">
    <location>
        <begin position="2882"/>
        <end position="2898"/>
    </location>
</feature>
<feature type="compositionally biased region" description="Low complexity" evidence="1">
    <location>
        <begin position="2906"/>
        <end position="2919"/>
    </location>
</feature>
<accession>A0A0G4FRP0</accession>
<feature type="transmembrane region" description="Helical" evidence="2">
    <location>
        <begin position="1468"/>
        <end position="1493"/>
    </location>
</feature>
<feature type="compositionally biased region" description="Low complexity" evidence="1">
    <location>
        <begin position="2838"/>
        <end position="2853"/>
    </location>
</feature>
<feature type="transmembrane region" description="Helical" evidence="2">
    <location>
        <begin position="1861"/>
        <end position="1879"/>
    </location>
</feature>
<dbReference type="VEuPathDB" id="CryptoDB:Cvel_18313"/>
<gene>
    <name evidence="4" type="ORF">Cvel_18313</name>
</gene>
<keyword evidence="2" id="KW-0472">Membrane</keyword>
<feature type="region of interest" description="Disordered" evidence="1">
    <location>
        <begin position="1517"/>
        <end position="1613"/>
    </location>
</feature>
<feature type="region of interest" description="Disordered" evidence="1">
    <location>
        <begin position="2437"/>
        <end position="2461"/>
    </location>
</feature>
<organism evidence="4">
    <name type="scientific">Chromera velia CCMP2878</name>
    <dbReference type="NCBI Taxonomy" id="1169474"/>
    <lineage>
        <taxon>Eukaryota</taxon>
        <taxon>Sar</taxon>
        <taxon>Alveolata</taxon>
        <taxon>Colpodellida</taxon>
        <taxon>Chromeraceae</taxon>
        <taxon>Chromera</taxon>
    </lineage>
</organism>
<feature type="compositionally biased region" description="Low complexity" evidence="1">
    <location>
        <begin position="2349"/>
        <end position="2363"/>
    </location>
</feature>
<feature type="region of interest" description="Disordered" evidence="1">
    <location>
        <begin position="1680"/>
        <end position="1707"/>
    </location>
</feature>
<feature type="compositionally biased region" description="Basic and acidic residues" evidence="1">
    <location>
        <begin position="2413"/>
        <end position="2422"/>
    </location>
</feature>
<dbReference type="SMART" id="SM01411">
    <property type="entry name" value="Ephrin_rec_like"/>
    <property type="match status" value="1"/>
</dbReference>
<keyword evidence="2" id="KW-1133">Transmembrane helix</keyword>
<feature type="transmembrane region" description="Helical" evidence="2">
    <location>
        <begin position="1343"/>
        <end position="1364"/>
    </location>
</feature>
<feature type="transmembrane region" description="Helical" evidence="2">
    <location>
        <begin position="1785"/>
        <end position="1808"/>
    </location>
</feature>
<feature type="compositionally biased region" description="Low complexity" evidence="1">
    <location>
        <begin position="2967"/>
        <end position="2985"/>
    </location>
</feature>
<evidence type="ECO:0000256" key="2">
    <source>
        <dbReference type="SAM" id="Phobius"/>
    </source>
</evidence>
<reference evidence="4" key="1">
    <citation type="submission" date="2014-11" db="EMBL/GenBank/DDBJ databases">
        <authorList>
            <person name="Otto D Thomas"/>
            <person name="Naeem Raeece"/>
        </authorList>
    </citation>
    <scope>NUCLEOTIDE SEQUENCE</scope>
</reference>
<feature type="transmembrane region" description="Helical" evidence="2">
    <location>
        <begin position="1384"/>
        <end position="1404"/>
    </location>
</feature>
<dbReference type="Gene3D" id="3.80.10.10">
    <property type="entry name" value="Ribonuclease Inhibitor"/>
    <property type="match status" value="1"/>
</dbReference>
<feature type="transmembrane region" description="Helical" evidence="2">
    <location>
        <begin position="1939"/>
        <end position="1966"/>
    </location>
</feature>
<dbReference type="InterPro" id="IPR028082">
    <property type="entry name" value="Peripla_BP_I"/>
</dbReference>
<feature type="region of interest" description="Disordered" evidence="1">
    <location>
        <begin position="2689"/>
        <end position="2992"/>
    </location>
</feature>
<feature type="compositionally biased region" description="Basic and acidic residues" evidence="1">
    <location>
        <begin position="2801"/>
        <end position="2812"/>
    </location>
</feature>
<dbReference type="Gene3D" id="2.10.50.10">
    <property type="entry name" value="Tumor Necrosis Factor Receptor, subunit A, domain 2"/>
    <property type="match status" value="1"/>
</dbReference>
<feature type="transmembrane region" description="Helical" evidence="2">
    <location>
        <begin position="1835"/>
        <end position="1855"/>
    </location>
</feature>
<evidence type="ECO:0000256" key="3">
    <source>
        <dbReference type="SAM" id="SignalP"/>
    </source>
</evidence>
<dbReference type="EMBL" id="CDMZ01000564">
    <property type="protein sequence ID" value="CEM16931.1"/>
    <property type="molecule type" value="Genomic_DNA"/>
</dbReference>
<evidence type="ECO:0008006" key="5">
    <source>
        <dbReference type="Google" id="ProtNLM"/>
    </source>
</evidence>
<evidence type="ECO:0000256" key="1">
    <source>
        <dbReference type="SAM" id="MobiDB-lite"/>
    </source>
</evidence>
<dbReference type="InterPro" id="IPR032675">
    <property type="entry name" value="LRR_dom_sf"/>
</dbReference>
<evidence type="ECO:0000313" key="4">
    <source>
        <dbReference type="EMBL" id="CEM16931.1"/>
    </source>
</evidence>
<feature type="compositionally biased region" description="Polar residues" evidence="1">
    <location>
        <begin position="2940"/>
        <end position="2951"/>
    </location>
</feature>
<feature type="compositionally biased region" description="Polar residues" evidence="1">
    <location>
        <begin position="1686"/>
        <end position="1707"/>
    </location>
</feature>
<dbReference type="SUPFAM" id="SSF52058">
    <property type="entry name" value="L domain-like"/>
    <property type="match status" value="1"/>
</dbReference>
<keyword evidence="3" id="KW-0732">Signal</keyword>
<feature type="compositionally biased region" description="Polar residues" evidence="1">
    <location>
        <begin position="2394"/>
        <end position="2411"/>
    </location>
</feature>
<feature type="transmembrane region" description="Helical" evidence="2">
    <location>
        <begin position="1899"/>
        <end position="1919"/>
    </location>
</feature>
<feature type="chain" id="PRO_5005189668" description="Tyrosine-protein kinase ephrin type A/B receptor-like domain-containing protein" evidence="3">
    <location>
        <begin position="19"/>
        <end position="2992"/>
    </location>
</feature>
<keyword evidence="2" id="KW-0812">Transmembrane</keyword>
<dbReference type="PANTHER" id="PTHR11319">
    <property type="entry name" value="G PROTEIN-COUPLED RECEPTOR-RELATED"/>
    <property type="match status" value="1"/>
</dbReference>
<proteinExistence type="predicted"/>
<protein>
    <recommendedName>
        <fullName evidence="5">Tyrosine-protein kinase ephrin type A/B receptor-like domain-containing protein</fullName>
    </recommendedName>
</protein>
<feature type="compositionally biased region" description="Basic and acidic residues" evidence="1">
    <location>
        <begin position="1525"/>
        <end position="1540"/>
    </location>
</feature>
<feature type="region of interest" description="Disordered" evidence="1">
    <location>
        <begin position="2344"/>
        <end position="2422"/>
    </location>
</feature>
<dbReference type="SUPFAM" id="SSF53822">
    <property type="entry name" value="Periplasmic binding protein-like I"/>
    <property type="match status" value="1"/>
</dbReference>
<sequence>MSAFLVVISLHIVFRCSLHSVHPSLNSVHPSLARRAVHLVPLANSLNIPFLSTEATLSELEKNFSPVFWRVGVPSDRGEAAAITKVLEHFDWQDSRKALVFSGNVDSRGLANEIETAGGQGYTRILLPETELRGDEGAVDGGSSEFDSFKERATRLRSELMKVNGWRSDGAASTDDVAIFLFLAVMEDARLLLEAAKAGNKAKKGGGLCYADTIGEIPFNDDWPGLLDRPDVAVILNDDLAANLRTGRHRMKLLSDAPEVLRGMLGVTPPGVSNMSPERFGIPKARLELEGVGTVKMNELTPRVYDLTLLVMTVLAEASKIKDEGHFQYSLSSFKPRLHLITEPLNSSSDMPSDIRLRNLTEGGGAMFHDPIKPSIFQRLMKGGEGADGFRAYDLLSLDKEPILKNRTDFALLNFRFEGKSFNKTQLATIQGDRGLSNPIEPTFGGSDNNTVPPKDCIVCGQQCPACGADGGMVEEVIRELMADCRNCKLALSVWNSMEPQEREGWGKIPLWMRHCIDKGFDIRYLEDVCPGSMTLSSAPSEAQRRFVQMADLTEAVKQGDSLRSDRLHFCYSWEALKCLSPSDHSLEGGYALHLSTIGLFGPLPQSLWRLKYAQTIDLSRNNLDGPLFKEYPNPPKPRFLSSCNKLARDERLRVLRLRGNRLQGSLQGLRGVTGNGLRELDVSRNLFSGPIPEDLLTFPNISEGLDFESNRFNHPIPDPSMMLLEKCVPNPHLARLSFGEAFSTEDQRVAAESGNLPVNLVNHHIASIRVLRLGSAGLGGDGLERLNFTRAASLQDLDLRGNPFTPGLPNRLMTKMLEFCKVSGNMPVSLDARQWGCAPGTRPPIFREKASKKGGASDDLCSVLLKKSWRCSVNDEDCTYEEELPSCAMCAPCDLGETTEGSGGVCSACPAGKMSNVNFTQLLMESTECRVTPKGGAFVVKGVELTEVPCRVCGHGFFSPSDGSCTCTPCFPGTFSDDSGSSSCRTCPPGTFADGFASDSCKPCLESALCGPTEAERLEAQRNITSMEIASWGTQSDVLQERLAGFNASATDAYKYGAWAGLAELRESQYKHLRSICPSPREGFHAVAVRDNEGVSSSAAERRGPVSLCACVYDWLRYDGLGRDEDFFEAALKDIEEQKDREEIGERGEIRGCNRFFQSLKKSRSQTHAPIVEGTCPAAQVCEGYSQNSLCHLALEESTSPLQVGQEEMGFLCGAEDRNPRDWGDSTDLSLSDLLAGRGLQVQCQHRDFLHSQSLSTNMQVTQNMMGSGEPSAQATAAISRAESGGGVSGAFFWRCPWGDTVCGVDNECLLKTTGPYCSRCEEGYTRSALSSGCQSCDKERGWLIAKLILILIFLVLVTSRVVKCILTGRGRIKTAERSMQAAVFKILTTWFELFIVSMKLMLDSVAHYRSLLEKNGPFLHGFVSSISLSGGVPIHQVFDSPVTFTFGLDCIPELKTALGTDRPEQIHLMVALMFPLMALAIAFSVAVLAQLCCRRDSERRRAGLNRLLLSREGAMSAGSLSGKESRGRGATRDGEGGRRTVSTDSSLSADGRGSERGRSRSPVPPPMKSESEDPIDFDQTSADLDIETGGRGWNDQRANTSHSLPGGGSVTLSRAWTGPIAKPAQKANDAVPNFRRSETVGEATVMSQNSDLLCNSIQSGRSGKNLSFWRTLFRSKAKRGGDSVTGSNQPSEAASSVSGTEGRTQKASPWARWRSRVMNRCLSSWVVVLFLSHPCLAREFSRNVSCVHVNRGNTFDNGDGKGRPLFLAMDPNLSCHHGPHQKWYILAWIGLFVWTIGTLTGFAIILRSIRFRLHEDRVLTRFGFLYRHYKPRLFAWELWAMSRKILVLLPLWIPMVSSLRTTLWLVIAVVFLWVHALAQPYSTSCFSICNRLEQHALMAFFVTILGAQVIGQLGVGVEDLLEQGRNLPGIIVSLNCIAIFVIAVLSVHVGFFLRVILVLCRPILRQLASASRLRKKFHCGKWMTSGWKRYRKSRRSGWARPLIGFGVEAETNNAESENGDRKHAQEPVKKTRSLHARARLLWGFRWSTDDVDAPAQCSCLNRRGPRRVSMSSWFGACMEKKLRVVRVTLYLLLLAVEVLFESSCSLCGFCLCWSRKGWRLWGWARSLLLLQQNPVVLREGRKVDTQHLSRKEREYAADLVCDVVKSQLQMLGGEVDLQITNELFSVPLRKCIMKKLRSHAKAHFYKCTVLSGVDAWDLAVLRHRLDVLERRQLWAELVRVCRVEARRDQMTQMRLRDLLERREPIETFLQSFGHLLSARSRTRRRLFATSTMSSFAPSLPLGFSTASIPSMKDGLFKTASGTSVISSSSTLQVGRGAEVPVPLRGGRLQQRPSLSSSQLLSADAVGEGEAAQPGAPPHSSTDPHPLKDLYVSSMQDTSAHTPAQQSPRATAQERADAEHTCDGSALFSGLSLHKSSGELALPPGKRSSRKPSLMSTTHSVGPFMQSEAFDPRVAPGALVPSSSLMRYNSCLSSLPSSLFDSASFVGEGSGEMRDLQHTEKMLPRRQRVLYAACVRVRALVRFVRAVTQLAKDARKPPDPDEAAEICRMTVEDLQAELSAHRIAEQVQVVKALREHPAECVGVSSLGGNRPEKFLPSVAVGSVAEKGDDLEVKEAPVTRYDLLWKWREFRASTILVRGDLGPRSPDPPPCPKPRKAITRPSLVITLCEPLPASGGGTSSPETPAGKVSVKESGGTPSPLNLCAESPVPATRGPSGSSDRLLDTPPGGMLQDPSSEKSTEKCIGAKRRVDDFECLLKSPGSGTGPRGRKQAESGSGRSRRSQSDEPAGRDAVAESPPGGDSDFLETVPLAGLSHESSSKPSATLPSSSGRRPSGVPPVPLSNAPRHSGQMNTGKRWNHREGAQQSQDEGGAAGGAEDSVPVEGPRRVPSSFSAPSSSSRSRPESPPSNEEESQGAVALSARNSISPPTQGSPDAENDDVYYLRQLTPPAESPSASQEGSQEAAASLPAQLRE</sequence>
<feature type="region of interest" description="Disordered" evidence="1">
    <location>
        <begin position="2658"/>
        <end position="2677"/>
    </location>
</feature>
<feature type="signal peptide" evidence="3">
    <location>
        <begin position="1"/>
        <end position="18"/>
    </location>
</feature>
<name>A0A0G4FRP0_9ALVE</name>
<dbReference type="PANTHER" id="PTHR11319:SF35">
    <property type="entry name" value="OUTER MEMBRANE PROTEIN PMPC-RELATED"/>
    <property type="match status" value="1"/>
</dbReference>